<sequence length="44" mass="4728">MIWLGLLVLACMVSFVIYVSVPKTDDQPKRSLGRVGVAVVPVIG</sequence>
<dbReference type="AlphaFoldDB" id="A0A3D5NDH8"/>
<accession>A0A3D5NDH8</accession>
<gene>
    <name evidence="1" type="ORF">DHR80_16080</name>
</gene>
<reference evidence="1 2" key="1">
    <citation type="journal article" date="2018" name="Nat. Biotechnol.">
        <title>A standardized bacterial taxonomy based on genome phylogeny substantially revises the tree of life.</title>
        <authorList>
            <person name="Parks D.H."/>
            <person name="Chuvochina M."/>
            <person name="Waite D.W."/>
            <person name="Rinke C."/>
            <person name="Skarshewski A."/>
            <person name="Chaumeil P.A."/>
            <person name="Hugenholtz P."/>
        </authorList>
    </citation>
    <scope>NUCLEOTIDE SEQUENCE [LARGE SCALE GENOMIC DNA]</scope>
    <source>
        <strain evidence="1">UBA9881</strain>
    </source>
</reference>
<evidence type="ECO:0000313" key="2">
    <source>
        <dbReference type="Proteomes" id="UP000264179"/>
    </source>
</evidence>
<dbReference type="Proteomes" id="UP000264179">
    <property type="component" value="Unassembled WGS sequence"/>
</dbReference>
<dbReference type="EMBL" id="DPOP01000128">
    <property type="protein sequence ID" value="HCW68678.1"/>
    <property type="molecule type" value="Genomic_DNA"/>
</dbReference>
<comment type="caution">
    <text evidence="1">The sequence shown here is derived from an EMBL/GenBank/DDBJ whole genome shotgun (WGS) entry which is preliminary data.</text>
</comment>
<evidence type="ECO:0000313" key="1">
    <source>
        <dbReference type="EMBL" id="HCW68678.1"/>
    </source>
</evidence>
<feature type="non-terminal residue" evidence="1">
    <location>
        <position position="44"/>
    </location>
</feature>
<name>A0A3D5NDH8_9PROT</name>
<proteinExistence type="predicted"/>
<protein>
    <submittedName>
        <fullName evidence="1">Cytochrome C biogenesis protein CcmI</fullName>
    </submittedName>
</protein>
<organism evidence="1 2">
    <name type="scientific">Thalassospira lucentensis</name>
    <dbReference type="NCBI Taxonomy" id="168935"/>
    <lineage>
        <taxon>Bacteria</taxon>
        <taxon>Pseudomonadati</taxon>
        <taxon>Pseudomonadota</taxon>
        <taxon>Alphaproteobacteria</taxon>
        <taxon>Rhodospirillales</taxon>
        <taxon>Thalassospiraceae</taxon>
        <taxon>Thalassospira</taxon>
    </lineage>
</organism>